<organism evidence="13 14">
    <name type="scientific">Clupea harengus</name>
    <name type="common">Atlantic herring</name>
    <dbReference type="NCBI Taxonomy" id="7950"/>
    <lineage>
        <taxon>Eukaryota</taxon>
        <taxon>Metazoa</taxon>
        <taxon>Chordata</taxon>
        <taxon>Craniata</taxon>
        <taxon>Vertebrata</taxon>
        <taxon>Euteleostomi</taxon>
        <taxon>Actinopterygii</taxon>
        <taxon>Neopterygii</taxon>
        <taxon>Teleostei</taxon>
        <taxon>Clupei</taxon>
        <taxon>Clupeiformes</taxon>
        <taxon>Clupeoidei</taxon>
        <taxon>Clupeidae</taxon>
        <taxon>Clupea</taxon>
    </lineage>
</organism>
<evidence type="ECO:0000313" key="15">
    <source>
        <dbReference type="RefSeq" id="XP_031442292.1"/>
    </source>
</evidence>
<dbReference type="PANTHER" id="PTHR14453:SF94">
    <property type="entry name" value="PROTEIN MONO-ADP-RIBOSYLTRANSFERASE PARP10"/>
    <property type="match status" value="1"/>
</dbReference>
<dbReference type="GO" id="GO:1990404">
    <property type="term" value="F:NAD+-protein mono-ADP-ribosyltransferase activity"/>
    <property type="evidence" value="ECO:0007669"/>
    <property type="project" value="TreeGrafter"/>
</dbReference>
<dbReference type="SUPFAM" id="SSF117839">
    <property type="entry name" value="WWE domain"/>
    <property type="match status" value="1"/>
</dbReference>
<dbReference type="Gene3D" id="3.30.720.50">
    <property type="match status" value="1"/>
</dbReference>
<evidence type="ECO:0000256" key="9">
    <source>
        <dbReference type="SAM" id="MobiDB-lite"/>
    </source>
</evidence>
<dbReference type="InterPro" id="IPR034464">
    <property type="entry name" value="PAR10_RRM1_2"/>
</dbReference>
<dbReference type="Proteomes" id="UP000515152">
    <property type="component" value="Chromosome 19"/>
</dbReference>
<evidence type="ECO:0000256" key="3">
    <source>
        <dbReference type="ARBA" id="ARBA00022679"/>
    </source>
</evidence>
<feature type="compositionally biased region" description="Polar residues" evidence="9">
    <location>
        <begin position="765"/>
        <end position="780"/>
    </location>
</feature>
<comment type="subcellular location">
    <subcellularLocation>
        <location evidence="1">Nucleus</location>
    </subcellularLocation>
</comment>
<accession>A0A6P3W3T7</accession>
<protein>
    <recommendedName>
        <fullName evidence="8">Poly [ADP-ribose] polymerase</fullName>
        <shortName evidence="8">PARP</shortName>
        <ecNumber evidence="8">2.4.2.-</ecNumber>
    </recommendedName>
</protein>
<dbReference type="Pfam" id="PF23085">
    <property type="entry name" value="RRM_PARP14_3"/>
    <property type="match status" value="2"/>
</dbReference>
<dbReference type="FunFam" id="3.90.228.10:FF:000008">
    <property type="entry name" value="Poly [ADP-ribose] polymerase"/>
    <property type="match status" value="1"/>
</dbReference>
<dbReference type="KEGG" id="char:105904959"/>
<dbReference type="InterPro" id="IPR037197">
    <property type="entry name" value="WWE_dom_sf"/>
</dbReference>
<dbReference type="SMART" id="SM00360">
    <property type="entry name" value="RRM"/>
    <property type="match status" value="2"/>
</dbReference>
<feature type="domain" description="WWE" evidence="11">
    <location>
        <begin position="974"/>
        <end position="1054"/>
    </location>
</feature>
<name>A0A6P3W3T7_CLUHA</name>
<dbReference type="InterPro" id="IPR035979">
    <property type="entry name" value="RBD_domain_sf"/>
</dbReference>
<dbReference type="PROSITE" id="PS50918">
    <property type="entry name" value="WWE"/>
    <property type="match status" value="1"/>
</dbReference>
<sequence length="1269" mass="139206">MEDDNLDERTLEVLNIPESIPDDLLSLYFESKRSGGGALTSLDIQDGKATLVFEDARDAARVCSKGPHVLDGATLIVKQKAPNDPLRFLLCGLHPRTSTELVELYVENVIGVDSDEYTLFPSPEKNLVLIQFLQPLSEDFQRLCAKVSKRTLDGAHLRLERLECTDSILVENLHPSTTEDMLSLYFESGRGGGEEVTDVQMVAEGIARVSFKDFESVNKVLTKPHKLDNSELKVKPYFTVLLPENSLPSSPCLNGTSSSVPMEIDQTAVTTTTSTHPVSPTVQTTHLIGAHAQFTPQTRPVSLSSASPTTSPTTSTPHSISQAQEVGTASRATEAAELAAAPAPVAATTPATAAAVSFKPKPSPRLSVVLVSSNVAVSDPVKLSLLEMSGRLQELQSGHSTFNLSVTKDGVSISGPDQLGLDKLKSSVLEFLGGIAQSPLPLEPQKVEFLAKEDVKAKLLQTLKDQGLLSTYTVSDGVAFVTSLSFSMVNEACKSIKSLICKFTIPVQRHYECCLFCQEWSAFLQTLNFCLAKVTDAGENITVVTLKGMEEETQTKIILFLSTPIQRETVISMEPGRLKYLQIHCGQLLAEMDQITLFPLETGDGLTINGNAGACQIAEEILRGVVDEICTKTITVSQPGMARFLVEQEGSSILAELQAKFQVYISMDKVHWVPLEEEDIFESGWKLMAQQSFQRNADADDSASSSKPAALVADQSMERSRIEEAKQLLSGIDDEPSSLTSLNMSEEDIYTVSGGAALDEPDASAMQTEASTQASTQASPLTGPEVSPLVPGDAELDLARQLSMEAMNCSSLDDDARMSLAIQYSMETTRRSAFEDEDEDELQKVLELSLRDITAAAAVGPAREDSQLKKAMETSLQDAIRAANVAEIFVFANYTHDLIRTEIALGKKAGLRQCEEKVGSKNLKNLTAHHQRCLDLVRRKHAVDIRVEGTTAVISGFKDFVAEAVPTVKDLVRRMGNVTSDRDILRVVQWEWHEQGPAATATPYPPDATVYLENAWKMKQKKIDILFDHQPHIIDFEKMQEINVASRKSVSIARKLLSSQDLAVVVPEEEFSLLSSMPDVSCVDESSDEFQDVVKEFYDSIEEFHNKIKIIKVEKLKNSLLYNQYKLKKASMLQNATDPQVEQTLFHGTSETSVKEICVHGFNRSFCGKNATVYGQGVYFAVNSALSVSDTYSPPNADGHKFVFMAKVLTGDYTVGKHEMKTAPLKESSAIPLRYDSVADKMTSPTLFVIFNDTQAYPEYLVTCQKIYR</sequence>
<dbReference type="PROSITE" id="PS51059">
    <property type="entry name" value="PARP_CATALYTIC"/>
    <property type="match status" value="1"/>
</dbReference>
<dbReference type="GO" id="GO:0003714">
    <property type="term" value="F:transcription corepressor activity"/>
    <property type="evidence" value="ECO:0007669"/>
    <property type="project" value="TreeGrafter"/>
</dbReference>
<dbReference type="GeneID" id="105904959"/>
<dbReference type="RefSeq" id="XP_031442292.1">
    <property type="nucleotide sequence ID" value="XM_031586432.2"/>
</dbReference>
<evidence type="ECO:0000313" key="16">
    <source>
        <dbReference type="RefSeq" id="XP_031442293.1"/>
    </source>
</evidence>
<dbReference type="Pfam" id="PF02825">
    <property type="entry name" value="WWE"/>
    <property type="match status" value="1"/>
</dbReference>
<dbReference type="InterPro" id="IPR012677">
    <property type="entry name" value="Nucleotide-bd_a/b_plait_sf"/>
</dbReference>
<keyword evidence="13" id="KW-1185">Reference proteome</keyword>
<keyword evidence="7" id="KW-0694">RNA-binding</keyword>
<keyword evidence="4 8" id="KW-0520">NAD</keyword>
<dbReference type="CDD" id="cd01439">
    <property type="entry name" value="TCCD_inducible_PARP_like"/>
    <property type="match status" value="1"/>
</dbReference>
<dbReference type="SUPFAM" id="SSF56399">
    <property type="entry name" value="ADP-ribosylation"/>
    <property type="match status" value="1"/>
</dbReference>
<dbReference type="GO" id="GO:0010629">
    <property type="term" value="P:negative regulation of gene expression"/>
    <property type="evidence" value="ECO:0007669"/>
    <property type="project" value="TreeGrafter"/>
</dbReference>
<proteinExistence type="inferred from homology"/>
<dbReference type="InterPro" id="IPR000504">
    <property type="entry name" value="RRM_dom"/>
</dbReference>
<dbReference type="GO" id="GO:0005737">
    <property type="term" value="C:cytoplasm"/>
    <property type="evidence" value="ECO:0007669"/>
    <property type="project" value="TreeGrafter"/>
</dbReference>
<feature type="domain" description="RRM" evidence="10">
    <location>
        <begin position="166"/>
        <end position="239"/>
    </location>
</feature>
<evidence type="ECO:0000256" key="2">
    <source>
        <dbReference type="ARBA" id="ARBA00022676"/>
    </source>
</evidence>
<gene>
    <name evidence="14 15 16" type="primary">parp10</name>
</gene>
<dbReference type="RefSeq" id="XP_031442293.1">
    <property type="nucleotide sequence ID" value="XM_031586433.2"/>
</dbReference>
<dbReference type="InterPro" id="IPR004170">
    <property type="entry name" value="WWE_dom"/>
</dbReference>
<reference evidence="14 15" key="1">
    <citation type="submission" date="2025-04" db="UniProtKB">
        <authorList>
            <consortium name="RefSeq"/>
        </authorList>
    </citation>
    <scope>IDENTIFICATION</scope>
</reference>
<feature type="domain" description="PARP catalytic" evidence="12">
    <location>
        <begin position="1066"/>
        <end position="1269"/>
    </location>
</feature>
<dbReference type="Gene3D" id="3.30.70.330">
    <property type="match status" value="2"/>
</dbReference>
<dbReference type="PROSITE" id="PS50330">
    <property type="entry name" value="UIM"/>
    <property type="match status" value="1"/>
</dbReference>
<dbReference type="CDD" id="cd12547">
    <property type="entry name" value="RRM1_2_PAR10"/>
    <property type="match status" value="1"/>
</dbReference>
<feature type="region of interest" description="Disordered" evidence="9">
    <location>
        <begin position="763"/>
        <end position="790"/>
    </location>
</feature>
<dbReference type="GO" id="GO:0070212">
    <property type="term" value="P:protein poly-ADP-ribosylation"/>
    <property type="evidence" value="ECO:0007669"/>
    <property type="project" value="TreeGrafter"/>
</dbReference>
<dbReference type="SUPFAM" id="SSF54928">
    <property type="entry name" value="RNA-binding domain, RBD"/>
    <property type="match status" value="1"/>
</dbReference>
<dbReference type="PANTHER" id="PTHR14453">
    <property type="entry name" value="PARP/ZINC FINGER CCCH TYPE DOMAIN CONTAINING PROTEIN"/>
    <property type="match status" value="1"/>
</dbReference>
<dbReference type="Pfam" id="PF00644">
    <property type="entry name" value="PARP"/>
    <property type="match status" value="1"/>
</dbReference>
<keyword evidence="5" id="KW-0539">Nucleus</keyword>
<feature type="compositionally biased region" description="Low complexity" evidence="9">
    <location>
        <begin position="300"/>
        <end position="321"/>
    </location>
</feature>
<evidence type="ECO:0000256" key="6">
    <source>
        <dbReference type="ARBA" id="ARBA00024347"/>
    </source>
</evidence>
<keyword evidence="3 8" id="KW-0808">Transferase</keyword>
<dbReference type="GO" id="GO:0005634">
    <property type="term" value="C:nucleus"/>
    <property type="evidence" value="ECO:0007669"/>
    <property type="project" value="UniProtKB-SubCell"/>
</dbReference>
<evidence type="ECO:0000259" key="12">
    <source>
        <dbReference type="PROSITE" id="PS51059"/>
    </source>
</evidence>
<comment type="similarity">
    <text evidence="6">Belongs to the ARTD/PARP family.</text>
</comment>
<dbReference type="OrthoDB" id="6133115at2759"/>
<dbReference type="AlphaFoldDB" id="A0A6P3W3T7"/>
<dbReference type="PROSITE" id="PS50102">
    <property type="entry name" value="RRM"/>
    <property type="match status" value="1"/>
</dbReference>
<dbReference type="InterPro" id="IPR052056">
    <property type="entry name" value="Mono-ARTD/PARP"/>
</dbReference>
<dbReference type="RefSeq" id="XP_012688376.2">
    <property type="nucleotide sequence ID" value="XM_012832922.3"/>
</dbReference>
<feature type="region of interest" description="Disordered" evidence="9">
    <location>
        <begin position="696"/>
        <end position="718"/>
    </location>
</feature>
<evidence type="ECO:0000256" key="8">
    <source>
        <dbReference type="RuleBase" id="RU362114"/>
    </source>
</evidence>
<evidence type="ECO:0000313" key="13">
    <source>
        <dbReference type="Proteomes" id="UP000515152"/>
    </source>
</evidence>
<keyword evidence="2 8" id="KW-0328">Glycosyltransferase</keyword>
<evidence type="ECO:0000256" key="1">
    <source>
        <dbReference type="ARBA" id="ARBA00004123"/>
    </source>
</evidence>
<dbReference type="GO" id="GO:0003950">
    <property type="term" value="F:NAD+ poly-ADP-ribosyltransferase activity"/>
    <property type="evidence" value="ECO:0007669"/>
    <property type="project" value="UniProtKB-UniRule"/>
</dbReference>
<dbReference type="InterPro" id="IPR003903">
    <property type="entry name" value="UIM_dom"/>
</dbReference>
<evidence type="ECO:0000256" key="4">
    <source>
        <dbReference type="ARBA" id="ARBA00023027"/>
    </source>
</evidence>
<evidence type="ECO:0000259" key="11">
    <source>
        <dbReference type="PROSITE" id="PS50918"/>
    </source>
</evidence>
<dbReference type="Gene3D" id="3.90.228.10">
    <property type="match status" value="1"/>
</dbReference>
<evidence type="ECO:0000256" key="7">
    <source>
        <dbReference type="PROSITE-ProRule" id="PRU00176"/>
    </source>
</evidence>
<dbReference type="SMART" id="SM00726">
    <property type="entry name" value="UIM"/>
    <property type="match status" value="3"/>
</dbReference>
<evidence type="ECO:0000313" key="14">
    <source>
        <dbReference type="RefSeq" id="XP_012688376.2"/>
    </source>
</evidence>
<dbReference type="InterPro" id="IPR012317">
    <property type="entry name" value="Poly(ADP-ribose)pol_cat_dom"/>
</dbReference>
<feature type="region of interest" description="Disordered" evidence="9">
    <location>
        <begin position="295"/>
        <end position="329"/>
    </location>
</feature>
<dbReference type="GO" id="GO:0003723">
    <property type="term" value="F:RNA binding"/>
    <property type="evidence" value="ECO:0007669"/>
    <property type="project" value="UniProtKB-UniRule"/>
</dbReference>
<dbReference type="EC" id="2.4.2.-" evidence="8"/>
<evidence type="ECO:0000256" key="5">
    <source>
        <dbReference type="ARBA" id="ARBA00023242"/>
    </source>
</evidence>
<dbReference type="CTD" id="84875"/>
<evidence type="ECO:0000259" key="10">
    <source>
        <dbReference type="PROSITE" id="PS50102"/>
    </source>
</evidence>